<dbReference type="GeneID" id="40748377"/>
<dbReference type="OrthoDB" id="4483229at2759"/>
<keyword evidence="2" id="KW-1185">Reference proteome</keyword>
<evidence type="ECO:0000313" key="2">
    <source>
        <dbReference type="Proteomes" id="UP000030706"/>
    </source>
</evidence>
<sequence>MAIENVLIEGDEGLTAVCCTSNLTLQAINNFLERVKCQDDKERLPHTLTLILDLGMTYSGASAELRGEDPSTSVRGPFLGMGYFRIHEVLKEMIEHTGSDLLESDWFLVLDERSDETQSAVMVNVGDLGVRSLRVDYPVSARYLAAAAIANPPIDELAETVGEGGILRD</sequence>
<proteinExistence type="predicted"/>
<accession>A0A074X7E1</accession>
<reference evidence="1 2" key="1">
    <citation type="journal article" date="2014" name="BMC Genomics">
        <title>Genome sequencing of four Aureobasidium pullulans varieties: biotechnological potential, stress tolerance, and description of new species.</title>
        <authorList>
            <person name="Gostin Ar C."/>
            <person name="Ohm R.A."/>
            <person name="Kogej T."/>
            <person name="Sonjak S."/>
            <person name="Turk M."/>
            <person name="Zajc J."/>
            <person name="Zalar P."/>
            <person name="Grube M."/>
            <person name="Sun H."/>
            <person name="Han J."/>
            <person name="Sharma A."/>
            <person name="Chiniquy J."/>
            <person name="Ngan C.Y."/>
            <person name="Lipzen A."/>
            <person name="Barry K."/>
            <person name="Grigoriev I.V."/>
            <person name="Gunde-Cimerman N."/>
        </authorList>
    </citation>
    <scope>NUCLEOTIDE SEQUENCE [LARGE SCALE GENOMIC DNA]</scope>
    <source>
        <strain evidence="1 2">EXF-150</strain>
    </source>
</reference>
<name>A0A074X7E1_AURPU</name>
<protein>
    <submittedName>
        <fullName evidence="1">Uncharacterized protein</fullName>
    </submittedName>
</protein>
<dbReference type="HOGENOM" id="CLU_108555_0_0_1"/>
<dbReference type="Proteomes" id="UP000030706">
    <property type="component" value="Unassembled WGS sequence"/>
</dbReference>
<dbReference type="AlphaFoldDB" id="A0A074X7E1"/>
<organism evidence="1 2">
    <name type="scientific">Aureobasidium pullulans EXF-150</name>
    <dbReference type="NCBI Taxonomy" id="1043002"/>
    <lineage>
        <taxon>Eukaryota</taxon>
        <taxon>Fungi</taxon>
        <taxon>Dikarya</taxon>
        <taxon>Ascomycota</taxon>
        <taxon>Pezizomycotina</taxon>
        <taxon>Dothideomycetes</taxon>
        <taxon>Dothideomycetidae</taxon>
        <taxon>Dothideales</taxon>
        <taxon>Saccotheciaceae</taxon>
        <taxon>Aureobasidium</taxon>
    </lineage>
</organism>
<gene>
    <name evidence="1" type="ORF">M438DRAFT_348156</name>
</gene>
<dbReference type="RefSeq" id="XP_029757490.1">
    <property type="nucleotide sequence ID" value="XM_029906071.1"/>
</dbReference>
<dbReference type="EMBL" id="KL584992">
    <property type="protein sequence ID" value="KEQ81303.1"/>
    <property type="molecule type" value="Genomic_DNA"/>
</dbReference>
<evidence type="ECO:0000313" key="1">
    <source>
        <dbReference type="EMBL" id="KEQ81303.1"/>
    </source>
</evidence>